<dbReference type="EMBL" id="JABEQG010000053">
    <property type="protein sequence ID" value="MBB2158035.1"/>
    <property type="molecule type" value="Genomic_DNA"/>
</dbReference>
<evidence type="ECO:0000313" key="2">
    <source>
        <dbReference type="EMBL" id="MBB2158035.1"/>
    </source>
</evidence>
<sequence>MVSAGSVLMAVELKPADPGEIADALMHALRYDGRRRVHDADELMARIVAERLVEHLKRCGFILVKSGDGAPLPDTSYHRHPNADRSPGGG</sequence>
<gene>
    <name evidence="2" type="ORF">HLH33_17330</name>
</gene>
<organism evidence="2 3">
    <name type="scientific">Gluconacetobacter diazotrophicus</name>
    <name type="common">Acetobacter diazotrophicus</name>
    <dbReference type="NCBI Taxonomy" id="33996"/>
    <lineage>
        <taxon>Bacteria</taxon>
        <taxon>Pseudomonadati</taxon>
        <taxon>Pseudomonadota</taxon>
        <taxon>Alphaproteobacteria</taxon>
        <taxon>Acetobacterales</taxon>
        <taxon>Acetobacteraceae</taxon>
        <taxon>Gluconacetobacter</taxon>
    </lineage>
</organism>
<dbReference type="AlphaFoldDB" id="A0A7W4I840"/>
<feature type="region of interest" description="Disordered" evidence="1">
    <location>
        <begin position="67"/>
        <end position="90"/>
    </location>
</feature>
<accession>A0A7W4I840</accession>
<proteinExistence type="predicted"/>
<comment type="caution">
    <text evidence="2">The sequence shown here is derived from an EMBL/GenBank/DDBJ whole genome shotgun (WGS) entry which is preliminary data.</text>
</comment>
<protein>
    <submittedName>
        <fullName evidence="2">Uncharacterized protein</fullName>
    </submittedName>
</protein>
<evidence type="ECO:0000256" key="1">
    <source>
        <dbReference type="SAM" id="MobiDB-lite"/>
    </source>
</evidence>
<dbReference type="Proteomes" id="UP000550787">
    <property type="component" value="Unassembled WGS sequence"/>
</dbReference>
<evidence type="ECO:0000313" key="3">
    <source>
        <dbReference type="Proteomes" id="UP000550787"/>
    </source>
</evidence>
<name>A0A7W4I840_GLUDI</name>
<reference evidence="2 3" key="1">
    <citation type="submission" date="2020-04" db="EMBL/GenBank/DDBJ databases">
        <title>Description of novel Gluconacetobacter.</title>
        <authorList>
            <person name="Sombolestani A."/>
        </authorList>
    </citation>
    <scope>NUCLEOTIDE SEQUENCE [LARGE SCALE GENOMIC DNA]</scope>
    <source>
        <strain evidence="2 3">LMG 7603</strain>
    </source>
</reference>